<dbReference type="InterPro" id="IPR003675">
    <property type="entry name" value="Rce1/LyrA-like_dom"/>
</dbReference>
<gene>
    <name evidence="3" type="ORF">RQP53_09845</name>
</gene>
<feature type="transmembrane region" description="Helical" evidence="1">
    <location>
        <begin position="95"/>
        <end position="113"/>
    </location>
</feature>
<dbReference type="RefSeq" id="WP_315650126.1">
    <property type="nucleotide sequence ID" value="NZ_JAVXZY010000003.1"/>
</dbReference>
<keyword evidence="1" id="KW-1133">Transmembrane helix</keyword>
<name>A0ABU3PCJ0_9BURK</name>
<evidence type="ECO:0000313" key="4">
    <source>
        <dbReference type="Proteomes" id="UP001246372"/>
    </source>
</evidence>
<feature type="transmembrane region" description="Helical" evidence="1">
    <location>
        <begin position="166"/>
        <end position="183"/>
    </location>
</feature>
<keyword evidence="3" id="KW-0645">Protease</keyword>
<comment type="caution">
    <text evidence="3">The sequence shown here is derived from an EMBL/GenBank/DDBJ whole genome shotgun (WGS) entry which is preliminary data.</text>
</comment>
<proteinExistence type="predicted"/>
<dbReference type="EMBL" id="JAVXZY010000003">
    <property type="protein sequence ID" value="MDT8999566.1"/>
    <property type="molecule type" value="Genomic_DNA"/>
</dbReference>
<dbReference type="GO" id="GO:0006508">
    <property type="term" value="P:proteolysis"/>
    <property type="evidence" value="ECO:0007669"/>
    <property type="project" value="UniProtKB-KW"/>
</dbReference>
<evidence type="ECO:0000256" key="1">
    <source>
        <dbReference type="SAM" id="Phobius"/>
    </source>
</evidence>
<keyword evidence="4" id="KW-1185">Reference proteome</keyword>
<feature type="transmembrane region" description="Helical" evidence="1">
    <location>
        <begin position="29"/>
        <end position="50"/>
    </location>
</feature>
<dbReference type="Proteomes" id="UP001246372">
    <property type="component" value="Unassembled WGS sequence"/>
</dbReference>
<protein>
    <submittedName>
        <fullName evidence="3">CPBP family glutamic-type intramembrane protease</fullName>
        <ecNumber evidence="3">3.4.-.-</ecNumber>
    </submittedName>
</protein>
<evidence type="ECO:0000259" key="2">
    <source>
        <dbReference type="Pfam" id="PF02517"/>
    </source>
</evidence>
<feature type="domain" description="CAAX prenyl protease 2/Lysostaphin resistance protein A-like" evidence="2">
    <location>
        <begin position="128"/>
        <end position="226"/>
    </location>
</feature>
<sequence length="237" mass="25618">MSREAQSSQTNHLHQWIQANELDPARRGALWQALLTVALAIAALIGGSIVQGMLKLPVVMGWGQQLAALLASVLIAWALGEPRALLGLRWPARQAWLHAVWVGLSITAVGWVAERFLPPDPAPLTIEYFLYEATMPGLGEEFSMRGAWLCLLVVGLSRFERLPGRAALALAISALPFAALHVLEVSGLQLVVIFLYTFYAAVALGWLRLSSASIWPAVLAHNVANVAGGVISLLLRH</sequence>
<keyword evidence="1" id="KW-0472">Membrane</keyword>
<keyword evidence="3" id="KW-0378">Hydrolase</keyword>
<reference evidence="3" key="1">
    <citation type="submission" date="2023-09" db="EMBL/GenBank/DDBJ databases">
        <title>Paucibacter sp. APW11 Genome sequencing and assembly.</title>
        <authorList>
            <person name="Kim I."/>
        </authorList>
    </citation>
    <scope>NUCLEOTIDE SEQUENCE</scope>
    <source>
        <strain evidence="3">APW11</strain>
    </source>
</reference>
<feature type="transmembrane region" description="Helical" evidence="1">
    <location>
        <begin position="214"/>
        <end position="235"/>
    </location>
</feature>
<evidence type="ECO:0000313" key="3">
    <source>
        <dbReference type="EMBL" id="MDT8999566.1"/>
    </source>
</evidence>
<dbReference type="EC" id="3.4.-.-" evidence="3"/>
<feature type="transmembrane region" description="Helical" evidence="1">
    <location>
        <begin position="189"/>
        <end position="207"/>
    </location>
</feature>
<dbReference type="Pfam" id="PF02517">
    <property type="entry name" value="Rce1-like"/>
    <property type="match status" value="1"/>
</dbReference>
<organism evidence="3 4">
    <name type="scientific">Roseateles aquae</name>
    <dbReference type="NCBI Taxonomy" id="3077235"/>
    <lineage>
        <taxon>Bacteria</taxon>
        <taxon>Pseudomonadati</taxon>
        <taxon>Pseudomonadota</taxon>
        <taxon>Betaproteobacteria</taxon>
        <taxon>Burkholderiales</taxon>
        <taxon>Sphaerotilaceae</taxon>
        <taxon>Roseateles</taxon>
    </lineage>
</organism>
<keyword evidence="1" id="KW-0812">Transmembrane</keyword>
<dbReference type="GO" id="GO:0008233">
    <property type="term" value="F:peptidase activity"/>
    <property type="evidence" value="ECO:0007669"/>
    <property type="project" value="UniProtKB-KW"/>
</dbReference>
<accession>A0ABU3PCJ0</accession>
<feature type="transmembrane region" description="Helical" evidence="1">
    <location>
        <begin position="62"/>
        <end position="80"/>
    </location>
</feature>